<protein>
    <recommendedName>
        <fullName evidence="1">MobA/VirD2-like nuclease domain-containing protein</fullName>
    </recommendedName>
</protein>
<dbReference type="Proteomes" id="UP000583454">
    <property type="component" value="Unassembled WGS sequence"/>
</dbReference>
<dbReference type="RefSeq" id="WP_312886071.1">
    <property type="nucleotide sequence ID" value="NZ_JACHOP010000015.1"/>
</dbReference>
<evidence type="ECO:0000259" key="1">
    <source>
        <dbReference type="Pfam" id="PF03432"/>
    </source>
</evidence>
<keyword evidence="3" id="KW-1185">Reference proteome</keyword>
<comment type="caution">
    <text evidence="2">The sequence shown here is derived from an EMBL/GenBank/DDBJ whole genome shotgun (WGS) entry which is preliminary data.</text>
</comment>
<dbReference type="Gene3D" id="3.30.930.30">
    <property type="match status" value="1"/>
</dbReference>
<accession>A0A840ZM09</accession>
<organism evidence="2 3">
    <name type="scientific">Methylorubrum rhodinum</name>
    <dbReference type="NCBI Taxonomy" id="29428"/>
    <lineage>
        <taxon>Bacteria</taxon>
        <taxon>Pseudomonadati</taxon>
        <taxon>Pseudomonadota</taxon>
        <taxon>Alphaproteobacteria</taxon>
        <taxon>Hyphomicrobiales</taxon>
        <taxon>Methylobacteriaceae</taxon>
        <taxon>Methylorubrum</taxon>
    </lineage>
</organism>
<reference evidence="2 3" key="1">
    <citation type="submission" date="2020-08" db="EMBL/GenBank/DDBJ databases">
        <title>Genomic Encyclopedia of Type Strains, Phase IV (KMG-IV): sequencing the most valuable type-strain genomes for metagenomic binning, comparative biology and taxonomic classification.</title>
        <authorList>
            <person name="Goeker M."/>
        </authorList>
    </citation>
    <scope>NUCLEOTIDE SEQUENCE [LARGE SCALE GENOMIC DNA]</scope>
    <source>
        <strain evidence="2 3">DSM 2163</strain>
    </source>
</reference>
<evidence type="ECO:0000313" key="2">
    <source>
        <dbReference type="EMBL" id="MBB5758636.1"/>
    </source>
</evidence>
<proteinExistence type="predicted"/>
<dbReference type="Pfam" id="PF03432">
    <property type="entry name" value="Relaxase"/>
    <property type="match status" value="1"/>
</dbReference>
<name>A0A840ZM09_9HYPH</name>
<dbReference type="InterPro" id="IPR005094">
    <property type="entry name" value="Endonuclease_MobA/VirD2"/>
</dbReference>
<dbReference type="EMBL" id="JACHOP010000015">
    <property type="protein sequence ID" value="MBB5758636.1"/>
    <property type="molecule type" value="Genomic_DNA"/>
</dbReference>
<sequence length="350" mass="40081">MNGGKAGDLPPISYVWQTPIRRPKRQPWDMPAAPGGKAVTPAMRSRLERIVARVPEVMVKVTGRTKGIAHLCSHLTYITRNGNLAAETETGVAMEGREGLRDLQARWSEDVALDTKRANRTLSVNMILSMPPGTDGVKVRDAVRAFAIDTFEGRYDYAFVLHQDDVHPHVHLTVRAAGYDGRRLNPRKADLHQWREQFAHELRSRGIAAEATPRRTRGQVRKADRGKVRAIKERGVQPRVERQAREEVVQTLSRDTAARPWEERIRQRQADIRTRYLAFAEEMGRSADPADRALSARIRGFVEEMPPLETRRHALREELARISAFRRSQREPLLRDGDRRYNMPEEDRSR</sequence>
<dbReference type="AlphaFoldDB" id="A0A840ZM09"/>
<evidence type="ECO:0000313" key="3">
    <source>
        <dbReference type="Proteomes" id="UP000583454"/>
    </source>
</evidence>
<gene>
    <name evidence="2" type="ORF">HNR00_003359</name>
</gene>
<feature type="domain" description="MobA/VirD2-like nuclease" evidence="1">
    <location>
        <begin position="105"/>
        <end position="197"/>
    </location>
</feature>